<dbReference type="Pfam" id="PF00931">
    <property type="entry name" value="NB-ARC"/>
    <property type="match status" value="1"/>
</dbReference>
<organism evidence="11">
    <name type="scientific">Panicum hallii</name>
    <dbReference type="NCBI Taxonomy" id="206008"/>
    <lineage>
        <taxon>Eukaryota</taxon>
        <taxon>Viridiplantae</taxon>
        <taxon>Streptophyta</taxon>
        <taxon>Embryophyta</taxon>
        <taxon>Tracheophyta</taxon>
        <taxon>Spermatophyta</taxon>
        <taxon>Magnoliopsida</taxon>
        <taxon>Liliopsida</taxon>
        <taxon>Poales</taxon>
        <taxon>Poaceae</taxon>
        <taxon>PACMAD clade</taxon>
        <taxon>Panicoideae</taxon>
        <taxon>Panicodae</taxon>
        <taxon>Paniceae</taxon>
        <taxon>Panicinae</taxon>
        <taxon>Panicum</taxon>
        <taxon>Panicum sect. Panicum</taxon>
    </lineage>
</organism>
<keyword evidence="4" id="KW-0547">Nucleotide-binding</keyword>
<dbReference type="Pfam" id="PF18052">
    <property type="entry name" value="Rx_N"/>
    <property type="match status" value="1"/>
</dbReference>
<dbReference type="Gene3D" id="1.10.10.10">
    <property type="entry name" value="Winged helix-like DNA-binding domain superfamily/Winged helix DNA-binding domain"/>
    <property type="match status" value="1"/>
</dbReference>
<dbReference type="Pfam" id="PF23598">
    <property type="entry name" value="LRR_14"/>
    <property type="match status" value="1"/>
</dbReference>
<evidence type="ECO:0008006" key="12">
    <source>
        <dbReference type="Google" id="ProtNLM"/>
    </source>
</evidence>
<dbReference type="InterPro" id="IPR002182">
    <property type="entry name" value="NB-ARC"/>
</dbReference>
<dbReference type="CDD" id="cd14798">
    <property type="entry name" value="RX-CC_like"/>
    <property type="match status" value="1"/>
</dbReference>
<dbReference type="SUPFAM" id="SSF52540">
    <property type="entry name" value="P-loop containing nucleoside triphosphate hydrolases"/>
    <property type="match status" value="1"/>
</dbReference>
<dbReference type="GO" id="GO:0042742">
    <property type="term" value="P:defense response to bacterium"/>
    <property type="evidence" value="ECO:0007669"/>
    <property type="project" value="UniProtKB-ARBA"/>
</dbReference>
<dbReference type="GO" id="GO:0009626">
    <property type="term" value="P:plant-type hypersensitive response"/>
    <property type="evidence" value="ECO:0007669"/>
    <property type="project" value="UniProtKB-ARBA"/>
</dbReference>
<dbReference type="FunFam" id="1.10.10.10:FF:000322">
    <property type="entry name" value="Probable disease resistance protein At1g63360"/>
    <property type="match status" value="1"/>
</dbReference>
<dbReference type="InterPro" id="IPR036388">
    <property type="entry name" value="WH-like_DNA-bd_sf"/>
</dbReference>
<evidence type="ECO:0000256" key="2">
    <source>
        <dbReference type="ARBA" id="ARBA00022614"/>
    </source>
</evidence>
<keyword evidence="2" id="KW-0433">Leucine-rich repeat</keyword>
<dbReference type="InterPro" id="IPR042197">
    <property type="entry name" value="Apaf_helical"/>
</dbReference>
<evidence type="ECO:0000256" key="6">
    <source>
        <dbReference type="ARBA" id="ARBA00023054"/>
    </source>
</evidence>
<dbReference type="Gramene" id="PVH63557">
    <property type="protein sequence ID" value="PVH63557"/>
    <property type="gene ID" value="PAHAL_2G055200"/>
</dbReference>
<dbReference type="SUPFAM" id="SSF52047">
    <property type="entry name" value="RNI-like"/>
    <property type="match status" value="1"/>
</dbReference>
<evidence type="ECO:0000256" key="1">
    <source>
        <dbReference type="ARBA" id="ARBA00008894"/>
    </source>
</evidence>
<feature type="domain" description="Disease resistance R13L4/SHOC-2-like LRR" evidence="10">
    <location>
        <begin position="562"/>
        <end position="912"/>
    </location>
</feature>
<dbReference type="Gene3D" id="1.10.8.430">
    <property type="entry name" value="Helical domain of apoptotic protease-activating factors"/>
    <property type="match status" value="1"/>
</dbReference>
<sequence>MAALAVSAATGALKPLLEKLATELCREFKRFNEVPDEVRSLTKELGAMEAYLQKMSELEDPDAQDRDCMKEVRELSYDMEDSVDEFLLRVAGGGEEAADGPGGLIARLKNALVANSKPRTRRKIARVIEGLKAQVREMGERNARYRAHETVSKASNAGVDGRALAMFEEASRLIGLDGPRNELVEVSGKTKKSGSAPSLPAKVLSIVGCGGSGKTTLANQVYRVLKGEFECHAFVSVSRNPIMEHVLQNILCQVDDTPHHNIQAWNMQTLIIQINGFLKDKRYLIVIDDIWTKDAWKTINCALYKNDQDNRIITTTRKYDVAEACCSSDGDFVYEMKPLGPADSRRLFLERLFGSEDKFPTNLTRIANKILEKCDGLPLAIISIAGLLSSKAPTEDEWVQVQSYIGRGIAKDPGVKTMMQILSLSYFDLPHHLKTCLLYLSMFPEDHIIDKKHLVRRWIAEGFIPREPGQTLYELGERCFNELINRSLIQARNMNMYGEVRACQVHDTVLDFIVSRSEEENFVTVFRDDGHMPGPDSKVRRLSLHACSKAKASTLTELNLAHVRSVTVFAFEELPSCSKFRFVRVLDLQGCKQVEGGHLAGIWNLFQLKYLSLRETGVSELPEQIWKLKSLETLDLKKSKVKRLPAGISLLTRLVYLVVDKGVKLPDGTERMKALEDLGCVDVFKQSVDFPREFGQLENLRNVRLFLSSGNRSTPAEGTRYKEYLSNMASSLCKLGRLRSLSVEVDPESSEDFSLDSAGDVPASLRRFQVTGHFLSKVPNWAPSIVNLQCLTLHVKAFEAQDLMALGRLPILVFLRLVAHESFQGTTSRVTISGADGFPKLRRFDYGCATPVRFEAGAMPEIKKLILLFSYFKASWAVRNTDFFLYPVGIQHLTSLDSVCCLLYCKVQEVVDWIAEKRTLMADMSCEQVKATVGEMGATAQQMFKSEILMETAARAHLKCSELTIRITTQWKMRNEGSRFKSFFMYRFASMLGASEASLMLARQVREMMSNCPLKGKGNCQCQGLPEAIEQAMEQLTTLVLRRITRADLVRLDAWTWRPSDAQRLHVL</sequence>
<evidence type="ECO:0000259" key="9">
    <source>
        <dbReference type="Pfam" id="PF23559"/>
    </source>
</evidence>
<comment type="similarity">
    <text evidence="1">Belongs to the disease resistance NB-LRR family.</text>
</comment>
<evidence type="ECO:0000313" key="11">
    <source>
        <dbReference type="EMBL" id="PVH63557.1"/>
    </source>
</evidence>
<dbReference type="InterPro" id="IPR038005">
    <property type="entry name" value="RX-like_CC"/>
</dbReference>
<evidence type="ECO:0000259" key="7">
    <source>
        <dbReference type="Pfam" id="PF00931"/>
    </source>
</evidence>
<dbReference type="EMBL" id="CM008047">
    <property type="protein sequence ID" value="PVH63557.1"/>
    <property type="molecule type" value="Genomic_DNA"/>
</dbReference>
<evidence type="ECO:0000256" key="5">
    <source>
        <dbReference type="ARBA" id="ARBA00022821"/>
    </source>
</evidence>
<accession>A0A2T8KMZ2</accession>
<dbReference type="PANTHER" id="PTHR23155">
    <property type="entry name" value="DISEASE RESISTANCE PROTEIN RP"/>
    <property type="match status" value="1"/>
</dbReference>
<dbReference type="InterPro" id="IPR044974">
    <property type="entry name" value="Disease_R_plants"/>
</dbReference>
<dbReference type="Proteomes" id="UP000243499">
    <property type="component" value="Chromosome 2"/>
</dbReference>
<dbReference type="Pfam" id="PF23559">
    <property type="entry name" value="WHD_DRP"/>
    <property type="match status" value="1"/>
</dbReference>
<dbReference type="InterPro" id="IPR058922">
    <property type="entry name" value="WHD_DRP"/>
</dbReference>
<keyword evidence="6" id="KW-0175">Coiled coil</keyword>
<evidence type="ECO:0000256" key="4">
    <source>
        <dbReference type="ARBA" id="ARBA00022741"/>
    </source>
</evidence>
<keyword evidence="3" id="KW-0677">Repeat</keyword>
<dbReference type="GO" id="GO:0043531">
    <property type="term" value="F:ADP binding"/>
    <property type="evidence" value="ECO:0007669"/>
    <property type="project" value="InterPro"/>
</dbReference>
<feature type="domain" description="Disease resistance N-terminal" evidence="8">
    <location>
        <begin position="12"/>
        <end position="93"/>
    </location>
</feature>
<protein>
    <recommendedName>
        <fullName evidence="12">AAA+ ATPase domain-containing protein</fullName>
    </recommendedName>
</protein>
<evidence type="ECO:0000256" key="3">
    <source>
        <dbReference type="ARBA" id="ARBA00022737"/>
    </source>
</evidence>
<name>A0A2T8KMZ2_9POAL</name>
<evidence type="ECO:0000259" key="10">
    <source>
        <dbReference type="Pfam" id="PF23598"/>
    </source>
</evidence>
<dbReference type="Gene3D" id="3.40.50.300">
    <property type="entry name" value="P-loop containing nucleotide triphosphate hydrolases"/>
    <property type="match status" value="1"/>
</dbReference>
<dbReference type="GO" id="GO:0002758">
    <property type="term" value="P:innate immune response-activating signaling pathway"/>
    <property type="evidence" value="ECO:0007669"/>
    <property type="project" value="UniProtKB-ARBA"/>
</dbReference>
<dbReference type="PANTHER" id="PTHR23155:SF1107">
    <property type="entry name" value="OS08G0373000 PROTEIN"/>
    <property type="match status" value="1"/>
</dbReference>
<evidence type="ECO:0000259" key="8">
    <source>
        <dbReference type="Pfam" id="PF18052"/>
    </source>
</evidence>
<dbReference type="InterPro" id="IPR055414">
    <property type="entry name" value="LRR_R13L4/SHOC2-like"/>
</dbReference>
<dbReference type="Gene3D" id="3.80.10.10">
    <property type="entry name" value="Ribonuclease Inhibitor"/>
    <property type="match status" value="1"/>
</dbReference>
<feature type="domain" description="NB-ARC" evidence="7">
    <location>
        <begin position="202"/>
        <end position="352"/>
    </location>
</feature>
<dbReference type="InterPro" id="IPR032675">
    <property type="entry name" value="LRR_dom_sf"/>
</dbReference>
<dbReference type="Gene3D" id="1.20.5.4130">
    <property type="match status" value="1"/>
</dbReference>
<dbReference type="InterPro" id="IPR027417">
    <property type="entry name" value="P-loop_NTPase"/>
</dbReference>
<keyword evidence="5" id="KW-0611">Plant defense</keyword>
<feature type="domain" description="Disease resistance protein winged helix" evidence="9">
    <location>
        <begin position="442"/>
        <end position="513"/>
    </location>
</feature>
<dbReference type="PRINTS" id="PR00364">
    <property type="entry name" value="DISEASERSIST"/>
</dbReference>
<proteinExistence type="inferred from homology"/>
<reference evidence="11" key="1">
    <citation type="submission" date="2018-04" db="EMBL/GenBank/DDBJ databases">
        <title>WGS assembly of Panicum hallii.</title>
        <authorList>
            <person name="Lovell J."/>
            <person name="Jenkins J."/>
            <person name="Lowry D."/>
            <person name="Mamidi S."/>
            <person name="Sreedasyam A."/>
            <person name="Weng X."/>
            <person name="Barry K."/>
            <person name="Bonette J."/>
            <person name="Campitelli B."/>
            <person name="Daum C."/>
            <person name="Gordon S."/>
            <person name="Gould B."/>
            <person name="Lipzen A."/>
            <person name="Macqueen A."/>
            <person name="Palacio-Mejia J."/>
            <person name="Plott C."/>
            <person name="Shakirov E."/>
            <person name="Shu S."/>
            <person name="Yoshinaga Y."/>
            <person name="Zane M."/>
            <person name="Rokhsar D."/>
            <person name="Grimwood J."/>
            <person name="Schmutz J."/>
            <person name="Juenger T."/>
        </authorList>
    </citation>
    <scope>NUCLEOTIDE SEQUENCE [LARGE SCALE GENOMIC DNA]</scope>
    <source>
        <strain evidence="11">FIL2</strain>
    </source>
</reference>
<gene>
    <name evidence="11" type="ORF">PAHAL_2G055200</name>
</gene>
<dbReference type="InterPro" id="IPR041118">
    <property type="entry name" value="Rx_N"/>
</dbReference>
<dbReference type="AlphaFoldDB" id="A0A2T8KMZ2"/>